<dbReference type="EMBL" id="CAJNOM010000374">
    <property type="protein sequence ID" value="CAF1401665.1"/>
    <property type="molecule type" value="Genomic_DNA"/>
</dbReference>
<comment type="caution">
    <text evidence="6">The sequence shown here is derived from an EMBL/GenBank/DDBJ whole genome shotgun (WGS) entry which is preliminary data.</text>
</comment>
<dbReference type="FunFam" id="3.30.710.10:FF:000038">
    <property type="entry name" value="BTB/POZ domain-containing protein KCTD3 isoform X1"/>
    <property type="match status" value="1"/>
</dbReference>
<sequence length="744" mass="82051">MPHQSADIINLNVGGQRFSTSRQTLTWISDSFFTAMLNGLISTNRDEQGAIFIDRDPKLFSIILNYLRTKELDINGCDLHMLKHECEFYGVQPLIRRLQLCEDLEHSQCGDVLFNGYINPPHSTNTPTLFESAHITLPQPIVYQPPICQPTSAVRPGTALRLNNMMQQTLNRSASQIGDFRALSNDFVTTGPSASSVSRGHSRASSTDSVLWATHQSSVSSSHFRQKSGAFIDNHPPLQNSPNASVILLAGHHNWISAAYSNNVVMCYKMKDTSGWQLMFESEVQSDDIYRLAITARSSSSSSSAAAATANQQSQESTSNLRESKLLAIAVRTNVRLWNIVDASIHTIIGTFAFGGPIDNLFFINSQLVATGDERKVGVWHSLSQQWQTQELTRILSFDTAGTFLLLGSESGSIYYFDMQKFPLRMKDNDLLITEIFKDPAGESITALSVYLTPKTSVTGNWIEIAYGTNSGIIRIVVQHPETVGHGPQLFQTFCVHRSPVTKIMLSERHLISVCASNNHVRTWNVTRFRGMISTQPGSTPLASYRIVSIEPARSIASYTAGNDIGPYGDRDDQQVFVQKVVPFETNQIYVRFCSTGKRVAVVRSVDSSPISCFTIHECEGPSRLSTRPRRFIFTGHDNGSIQLFDLTTAIEICSTSDLNSLSLSSSSHHQHSGGPSPADLLKMLDHCDFAATSGQHQNFLSSRCPTPCCSNNNLPISTGSYTTALISSPSVQTVTKEDNDKNV</sequence>
<evidence type="ECO:0000313" key="8">
    <source>
        <dbReference type="Proteomes" id="UP000663832"/>
    </source>
</evidence>
<dbReference type="CDD" id="cd18363">
    <property type="entry name" value="BTB_POZ_KCTD3-like"/>
    <property type="match status" value="1"/>
</dbReference>
<reference evidence="6" key="1">
    <citation type="submission" date="2021-02" db="EMBL/GenBank/DDBJ databases">
        <authorList>
            <person name="Nowell W R."/>
        </authorList>
    </citation>
    <scope>NUCLEOTIDE SEQUENCE</scope>
</reference>
<keyword evidence="3" id="KW-0853">WD repeat</keyword>
<dbReference type="PANTHER" id="PTHR15859:SF1">
    <property type="entry name" value="BTB DOMAIN-CONTAINING PROTEIN"/>
    <property type="match status" value="1"/>
</dbReference>
<dbReference type="SUPFAM" id="SSF50978">
    <property type="entry name" value="WD40 repeat-like"/>
    <property type="match status" value="1"/>
</dbReference>
<dbReference type="Proteomes" id="UP000663877">
    <property type="component" value="Unassembled WGS sequence"/>
</dbReference>
<name>A0A814LID5_9BILA</name>
<organism evidence="6 9">
    <name type="scientific">Adineta steineri</name>
    <dbReference type="NCBI Taxonomy" id="433720"/>
    <lineage>
        <taxon>Eukaryota</taxon>
        <taxon>Metazoa</taxon>
        <taxon>Spiralia</taxon>
        <taxon>Gnathifera</taxon>
        <taxon>Rotifera</taxon>
        <taxon>Eurotatoria</taxon>
        <taxon>Bdelloidea</taxon>
        <taxon>Adinetida</taxon>
        <taxon>Adinetidae</taxon>
        <taxon>Adineta</taxon>
    </lineage>
</organism>
<evidence type="ECO:0000256" key="3">
    <source>
        <dbReference type="ARBA" id="ARBA00022574"/>
    </source>
</evidence>
<feature type="domain" description="BTB" evidence="5">
    <location>
        <begin position="7"/>
        <end position="76"/>
    </location>
</feature>
<dbReference type="InterPro" id="IPR001680">
    <property type="entry name" value="WD40_rpt"/>
</dbReference>
<evidence type="ECO:0000259" key="5">
    <source>
        <dbReference type="PROSITE" id="PS50097"/>
    </source>
</evidence>
<dbReference type="Gene3D" id="2.130.10.10">
    <property type="entry name" value="YVTN repeat-like/Quinoprotein amine dehydrogenase"/>
    <property type="match status" value="2"/>
</dbReference>
<dbReference type="InterPro" id="IPR011333">
    <property type="entry name" value="SKP1/BTB/POZ_sf"/>
</dbReference>
<keyword evidence="4" id="KW-0677">Repeat</keyword>
<dbReference type="SUPFAM" id="SSF54695">
    <property type="entry name" value="POZ domain"/>
    <property type="match status" value="1"/>
</dbReference>
<protein>
    <recommendedName>
        <fullName evidence="5">BTB domain-containing protein</fullName>
    </recommendedName>
</protein>
<dbReference type="Proteomes" id="UP000663832">
    <property type="component" value="Unassembled WGS sequence"/>
</dbReference>
<dbReference type="InterPro" id="IPR047876">
    <property type="entry name" value="SHKBP1/KCTD3"/>
</dbReference>
<evidence type="ECO:0000313" key="9">
    <source>
        <dbReference type="Proteomes" id="UP000663877"/>
    </source>
</evidence>
<gene>
    <name evidence="6" type="ORF">BJG266_LOCUS19447</name>
    <name evidence="7" type="ORF">QVE165_LOCUS36800</name>
</gene>
<keyword evidence="8" id="KW-1185">Reference proteome</keyword>
<dbReference type="InterPro" id="IPR000210">
    <property type="entry name" value="BTB/POZ_dom"/>
</dbReference>
<dbReference type="PANTHER" id="PTHR15859">
    <property type="entry name" value="SETA BINDING PROTEIN 1"/>
    <property type="match status" value="1"/>
</dbReference>
<keyword evidence="2" id="KW-0597">Phosphoprotein</keyword>
<dbReference type="InterPro" id="IPR036322">
    <property type="entry name" value="WD40_repeat_dom_sf"/>
</dbReference>
<dbReference type="InterPro" id="IPR015943">
    <property type="entry name" value="WD40/YVTN_repeat-like_dom_sf"/>
</dbReference>
<evidence type="ECO:0000313" key="7">
    <source>
        <dbReference type="EMBL" id="CAF1401665.1"/>
    </source>
</evidence>
<dbReference type="GO" id="GO:0051260">
    <property type="term" value="P:protein homooligomerization"/>
    <property type="evidence" value="ECO:0007669"/>
    <property type="project" value="InterPro"/>
</dbReference>
<dbReference type="SMART" id="SM00225">
    <property type="entry name" value="BTB"/>
    <property type="match status" value="1"/>
</dbReference>
<evidence type="ECO:0000256" key="2">
    <source>
        <dbReference type="ARBA" id="ARBA00022553"/>
    </source>
</evidence>
<evidence type="ECO:0000313" key="6">
    <source>
        <dbReference type="EMBL" id="CAF1066191.1"/>
    </source>
</evidence>
<dbReference type="EMBL" id="CAJNOI010000104">
    <property type="protein sequence ID" value="CAF1066191.1"/>
    <property type="molecule type" value="Genomic_DNA"/>
</dbReference>
<dbReference type="OrthoDB" id="6077599at2759"/>
<dbReference type="InterPro" id="IPR003131">
    <property type="entry name" value="T1-type_BTB"/>
</dbReference>
<dbReference type="SMART" id="SM00320">
    <property type="entry name" value="WD40"/>
    <property type="match status" value="3"/>
</dbReference>
<proteinExistence type="inferred from homology"/>
<evidence type="ECO:0000256" key="4">
    <source>
        <dbReference type="ARBA" id="ARBA00022737"/>
    </source>
</evidence>
<comment type="similarity">
    <text evidence="1">Belongs to the KCTD3 family.</text>
</comment>
<dbReference type="Pfam" id="PF02214">
    <property type="entry name" value="BTB_2"/>
    <property type="match status" value="1"/>
</dbReference>
<dbReference type="PROSITE" id="PS50097">
    <property type="entry name" value="BTB"/>
    <property type="match status" value="1"/>
</dbReference>
<dbReference type="AlphaFoldDB" id="A0A814LID5"/>
<evidence type="ECO:0000256" key="1">
    <source>
        <dbReference type="ARBA" id="ARBA00009572"/>
    </source>
</evidence>
<dbReference type="Gene3D" id="3.30.710.10">
    <property type="entry name" value="Potassium Channel Kv1.1, Chain A"/>
    <property type="match status" value="1"/>
</dbReference>
<accession>A0A814LID5</accession>